<evidence type="ECO:0000256" key="3">
    <source>
        <dbReference type="ARBA" id="ARBA00022691"/>
    </source>
</evidence>
<keyword evidence="3" id="KW-0949">S-adenosyl-L-methionine</keyword>
<dbReference type="InterPro" id="IPR029063">
    <property type="entry name" value="SAM-dependent_MTases_sf"/>
</dbReference>
<organism evidence="4 5">
    <name type="scientific">Litoribrevibacter albus</name>
    <dbReference type="NCBI Taxonomy" id="1473156"/>
    <lineage>
        <taxon>Bacteria</taxon>
        <taxon>Pseudomonadati</taxon>
        <taxon>Pseudomonadota</taxon>
        <taxon>Gammaproteobacteria</taxon>
        <taxon>Oceanospirillales</taxon>
        <taxon>Oceanospirillaceae</taxon>
        <taxon>Litoribrevibacter</taxon>
    </lineage>
</organism>
<dbReference type="Proteomes" id="UP001161389">
    <property type="component" value="Unassembled WGS sequence"/>
</dbReference>
<dbReference type="EMBL" id="BSNM01000015">
    <property type="protein sequence ID" value="GLQ32276.1"/>
    <property type="molecule type" value="Genomic_DNA"/>
</dbReference>
<evidence type="ECO:0000313" key="4">
    <source>
        <dbReference type="EMBL" id="GLQ32276.1"/>
    </source>
</evidence>
<evidence type="ECO:0008006" key="6">
    <source>
        <dbReference type="Google" id="ProtNLM"/>
    </source>
</evidence>
<dbReference type="InterPro" id="IPR008854">
    <property type="entry name" value="TPMT"/>
</dbReference>
<evidence type="ECO:0000256" key="1">
    <source>
        <dbReference type="ARBA" id="ARBA00022603"/>
    </source>
</evidence>
<dbReference type="SUPFAM" id="SSF53335">
    <property type="entry name" value="S-adenosyl-L-methionine-dependent methyltransferases"/>
    <property type="match status" value="1"/>
</dbReference>
<dbReference type="GO" id="GO:0008119">
    <property type="term" value="F:thiopurine S-methyltransferase activity"/>
    <property type="evidence" value="ECO:0007669"/>
    <property type="project" value="TreeGrafter"/>
</dbReference>
<dbReference type="Pfam" id="PF05724">
    <property type="entry name" value="TPMT"/>
    <property type="match status" value="1"/>
</dbReference>
<dbReference type="PROSITE" id="PS51585">
    <property type="entry name" value="SAM_MT_TPMT"/>
    <property type="match status" value="1"/>
</dbReference>
<proteinExistence type="predicted"/>
<dbReference type="Gene3D" id="3.40.50.150">
    <property type="entry name" value="Vaccinia Virus protein VP39"/>
    <property type="match status" value="1"/>
</dbReference>
<dbReference type="GO" id="GO:0032259">
    <property type="term" value="P:methylation"/>
    <property type="evidence" value="ECO:0007669"/>
    <property type="project" value="UniProtKB-KW"/>
</dbReference>
<sequence>MLWLAEQGYQVVGVELSEIAAKDFFAENGLTADVTDQSINGSQFLLYQCHQCAISIWVGDFFKFETDVFDALYDRAALIALPESMRPAYLAHCQALLKNGSNGLIITVVYDQTLASGPPFSVQPEELTSLWSGPLVKAGEIELIEQEPRWKSKGLTSFKEQFWRW</sequence>
<dbReference type="AlphaFoldDB" id="A0AA37W944"/>
<evidence type="ECO:0000256" key="2">
    <source>
        <dbReference type="ARBA" id="ARBA00022679"/>
    </source>
</evidence>
<name>A0AA37W944_9GAMM</name>
<keyword evidence="5" id="KW-1185">Reference proteome</keyword>
<gene>
    <name evidence="4" type="ORF">GCM10007876_27550</name>
</gene>
<reference evidence="4" key="1">
    <citation type="journal article" date="2014" name="Int. J. Syst. Evol. Microbiol.">
        <title>Complete genome sequence of Corynebacterium casei LMG S-19264T (=DSM 44701T), isolated from a smear-ripened cheese.</title>
        <authorList>
            <consortium name="US DOE Joint Genome Institute (JGI-PGF)"/>
            <person name="Walter F."/>
            <person name="Albersmeier A."/>
            <person name="Kalinowski J."/>
            <person name="Ruckert C."/>
        </authorList>
    </citation>
    <scope>NUCLEOTIDE SEQUENCE</scope>
    <source>
        <strain evidence="4">NBRC 110071</strain>
    </source>
</reference>
<dbReference type="PANTHER" id="PTHR10259">
    <property type="entry name" value="THIOPURINE S-METHYLTRANSFERASE"/>
    <property type="match status" value="1"/>
</dbReference>
<keyword evidence="2" id="KW-0808">Transferase</keyword>
<evidence type="ECO:0000313" key="5">
    <source>
        <dbReference type="Proteomes" id="UP001161389"/>
    </source>
</evidence>
<dbReference type="PANTHER" id="PTHR10259:SF11">
    <property type="entry name" value="THIOPURINE S-METHYLTRANSFERASE"/>
    <property type="match status" value="1"/>
</dbReference>
<accession>A0AA37W944</accession>
<keyword evidence="1" id="KW-0489">Methyltransferase</keyword>
<reference evidence="4" key="2">
    <citation type="submission" date="2023-01" db="EMBL/GenBank/DDBJ databases">
        <title>Draft genome sequence of Litoribrevibacter albus strain NBRC 110071.</title>
        <authorList>
            <person name="Sun Q."/>
            <person name="Mori K."/>
        </authorList>
    </citation>
    <scope>NUCLEOTIDE SEQUENCE</scope>
    <source>
        <strain evidence="4">NBRC 110071</strain>
    </source>
</reference>
<comment type="caution">
    <text evidence="4">The sequence shown here is derived from an EMBL/GenBank/DDBJ whole genome shotgun (WGS) entry which is preliminary data.</text>
</comment>
<protein>
    <recommendedName>
        <fullName evidence="6">Thiopurine S-methyltransferase</fullName>
    </recommendedName>
</protein>